<dbReference type="Proteomes" id="UP000265566">
    <property type="component" value="Chromosome 2"/>
</dbReference>
<proteinExistence type="predicted"/>
<accession>A0A396JKQ0</accession>
<gene>
    <name evidence="1" type="ORF">MtrunA17_Chr2g0323621</name>
</gene>
<dbReference type="Gramene" id="rna11891">
    <property type="protein sequence ID" value="RHN75657.1"/>
    <property type="gene ID" value="gene11891"/>
</dbReference>
<dbReference type="AlphaFoldDB" id="A0A396JKQ0"/>
<name>A0A396JKQ0_MEDTR</name>
<evidence type="ECO:0000313" key="2">
    <source>
        <dbReference type="Proteomes" id="UP000265566"/>
    </source>
</evidence>
<comment type="caution">
    <text evidence="1">The sequence shown here is derived from an EMBL/GenBank/DDBJ whole genome shotgun (WGS) entry which is preliminary data.</text>
</comment>
<sequence length="79" mass="9151">MIVFLNKGKNGINKFVPFRRKMSSIKYPNNGMETSSCSVPFHPAPFYSAPLHSIRFKISKHSLRILVNLMFFYKLLNSI</sequence>
<dbReference type="EMBL" id="PSQE01000002">
    <property type="protein sequence ID" value="RHN75657.1"/>
    <property type="molecule type" value="Genomic_DNA"/>
</dbReference>
<organism evidence="1 2">
    <name type="scientific">Medicago truncatula</name>
    <name type="common">Barrel medic</name>
    <name type="synonym">Medicago tribuloides</name>
    <dbReference type="NCBI Taxonomy" id="3880"/>
    <lineage>
        <taxon>Eukaryota</taxon>
        <taxon>Viridiplantae</taxon>
        <taxon>Streptophyta</taxon>
        <taxon>Embryophyta</taxon>
        <taxon>Tracheophyta</taxon>
        <taxon>Spermatophyta</taxon>
        <taxon>Magnoliopsida</taxon>
        <taxon>eudicotyledons</taxon>
        <taxon>Gunneridae</taxon>
        <taxon>Pentapetalae</taxon>
        <taxon>rosids</taxon>
        <taxon>fabids</taxon>
        <taxon>Fabales</taxon>
        <taxon>Fabaceae</taxon>
        <taxon>Papilionoideae</taxon>
        <taxon>50 kb inversion clade</taxon>
        <taxon>NPAAA clade</taxon>
        <taxon>Hologalegina</taxon>
        <taxon>IRL clade</taxon>
        <taxon>Trifolieae</taxon>
        <taxon>Medicago</taxon>
    </lineage>
</organism>
<reference evidence="2" key="1">
    <citation type="journal article" date="2018" name="Nat. Plants">
        <title>Whole-genome landscape of Medicago truncatula symbiotic genes.</title>
        <authorList>
            <person name="Pecrix Y."/>
            <person name="Staton S.E."/>
            <person name="Sallet E."/>
            <person name="Lelandais-Briere C."/>
            <person name="Moreau S."/>
            <person name="Carrere S."/>
            <person name="Blein T."/>
            <person name="Jardinaud M.F."/>
            <person name="Latrasse D."/>
            <person name="Zouine M."/>
            <person name="Zahm M."/>
            <person name="Kreplak J."/>
            <person name="Mayjonade B."/>
            <person name="Satge C."/>
            <person name="Perez M."/>
            <person name="Cauet S."/>
            <person name="Marande W."/>
            <person name="Chantry-Darmon C."/>
            <person name="Lopez-Roques C."/>
            <person name="Bouchez O."/>
            <person name="Berard A."/>
            <person name="Debelle F."/>
            <person name="Munos S."/>
            <person name="Bendahmane A."/>
            <person name="Berges H."/>
            <person name="Niebel A."/>
            <person name="Buitink J."/>
            <person name="Frugier F."/>
            <person name="Benhamed M."/>
            <person name="Crespi M."/>
            <person name="Gouzy J."/>
            <person name="Gamas P."/>
        </authorList>
    </citation>
    <scope>NUCLEOTIDE SEQUENCE [LARGE SCALE GENOMIC DNA]</scope>
    <source>
        <strain evidence="2">cv. Jemalong A17</strain>
    </source>
</reference>
<evidence type="ECO:0000313" key="1">
    <source>
        <dbReference type="EMBL" id="RHN75657.1"/>
    </source>
</evidence>
<protein>
    <submittedName>
        <fullName evidence="1">Uncharacterized protein</fullName>
    </submittedName>
</protein>